<dbReference type="RefSeq" id="XP_062677759.1">
    <property type="nucleotide sequence ID" value="XM_062825208.1"/>
</dbReference>
<dbReference type="EMBL" id="JAUEPP010000008">
    <property type="protein sequence ID" value="KAK3338308.1"/>
    <property type="molecule type" value="Genomic_DNA"/>
</dbReference>
<dbReference type="GeneID" id="87862362"/>
<organism evidence="1 2">
    <name type="scientific">Neurospora tetraspora</name>
    <dbReference type="NCBI Taxonomy" id="94610"/>
    <lineage>
        <taxon>Eukaryota</taxon>
        <taxon>Fungi</taxon>
        <taxon>Dikarya</taxon>
        <taxon>Ascomycota</taxon>
        <taxon>Pezizomycotina</taxon>
        <taxon>Sordariomycetes</taxon>
        <taxon>Sordariomycetidae</taxon>
        <taxon>Sordariales</taxon>
        <taxon>Sordariaceae</taxon>
        <taxon>Neurospora</taxon>
    </lineage>
</organism>
<evidence type="ECO:0000313" key="1">
    <source>
        <dbReference type="EMBL" id="KAK3338308.1"/>
    </source>
</evidence>
<keyword evidence="2" id="KW-1185">Reference proteome</keyword>
<reference evidence="1" key="2">
    <citation type="submission" date="2023-06" db="EMBL/GenBank/DDBJ databases">
        <authorList>
            <consortium name="Lawrence Berkeley National Laboratory"/>
            <person name="Haridas S."/>
            <person name="Hensen N."/>
            <person name="Bonometti L."/>
            <person name="Westerberg I."/>
            <person name="Brannstrom I.O."/>
            <person name="Guillou S."/>
            <person name="Cros-Aarteil S."/>
            <person name="Calhoun S."/>
            <person name="Kuo A."/>
            <person name="Mondo S."/>
            <person name="Pangilinan J."/>
            <person name="Riley R."/>
            <person name="Labutti K."/>
            <person name="Andreopoulos B."/>
            <person name="Lipzen A."/>
            <person name="Chen C."/>
            <person name="Yanf M."/>
            <person name="Daum C."/>
            <person name="Ng V."/>
            <person name="Clum A."/>
            <person name="Steindorff A."/>
            <person name="Ohm R."/>
            <person name="Martin F."/>
            <person name="Silar P."/>
            <person name="Natvig D."/>
            <person name="Lalanne C."/>
            <person name="Gautier V."/>
            <person name="Ament-Velasquez S.L."/>
            <person name="Kruys A."/>
            <person name="Hutchinson M.I."/>
            <person name="Powell A.J."/>
            <person name="Barry K."/>
            <person name="Miller A.N."/>
            <person name="Grigoriev I.V."/>
            <person name="Debuchy R."/>
            <person name="Gladieux P."/>
            <person name="Thoren M.H."/>
            <person name="Johannesson H."/>
        </authorList>
    </citation>
    <scope>NUCLEOTIDE SEQUENCE</scope>
    <source>
        <strain evidence="1">CBS 560.94</strain>
    </source>
</reference>
<dbReference type="AlphaFoldDB" id="A0AAE0J7F3"/>
<reference evidence="1" key="1">
    <citation type="journal article" date="2023" name="Mol. Phylogenet. Evol.">
        <title>Genome-scale phylogeny and comparative genomics of the fungal order Sordariales.</title>
        <authorList>
            <person name="Hensen N."/>
            <person name="Bonometti L."/>
            <person name="Westerberg I."/>
            <person name="Brannstrom I.O."/>
            <person name="Guillou S."/>
            <person name="Cros-Aarteil S."/>
            <person name="Calhoun S."/>
            <person name="Haridas S."/>
            <person name="Kuo A."/>
            <person name="Mondo S."/>
            <person name="Pangilinan J."/>
            <person name="Riley R."/>
            <person name="LaButti K."/>
            <person name="Andreopoulos B."/>
            <person name="Lipzen A."/>
            <person name="Chen C."/>
            <person name="Yan M."/>
            <person name="Daum C."/>
            <person name="Ng V."/>
            <person name="Clum A."/>
            <person name="Steindorff A."/>
            <person name="Ohm R.A."/>
            <person name="Martin F."/>
            <person name="Silar P."/>
            <person name="Natvig D.O."/>
            <person name="Lalanne C."/>
            <person name="Gautier V."/>
            <person name="Ament-Velasquez S.L."/>
            <person name="Kruys A."/>
            <person name="Hutchinson M.I."/>
            <person name="Powell A.J."/>
            <person name="Barry K."/>
            <person name="Miller A.N."/>
            <person name="Grigoriev I.V."/>
            <person name="Debuchy R."/>
            <person name="Gladieux P."/>
            <person name="Hiltunen Thoren M."/>
            <person name="Johannesson H."/>
        </authorList>
    </citation>
    <scope>NUCLEOTIDE SEQUENCE</scope>
    <source>
        <strain evidence="1">CBS 560.94</strain>
    </source>
</reference>
<protein>
    <recommendedName>
        <fullName evidence="3">F-box domain-containing protein</fullName>
    </recommendedName>
</protein>
<comment type="caution">
    <text evidence="1">The sequence shown here is derived from an EMBL/GenBank/DDBJ whole genome shotgun (WGS) entry which is preliminary data.</text>
</comment>
<sequence>MSSSHQASKPLLFRLPLEVRLMIYRHAWKVDPHPHTIEGTGQLKISYLKQQLLAIGTLGAICQQMRTEALDEYFHHAQAYLRWDFYGGGSGCKSPHNVYYKKLIPSSPLLLAHLRHVSFYWDGEGEFKRREITVMEAFYWLQSLKQLRTLEVVITGSDLSCLDGYRSKQMSLILENLRGLEKATIKFDFADLSQSRAGFHIARLNNNKWFLKLKREIIESLVTLSKDGKPPCQVVEEHLGCLNPRWMKRKSSRI</sequence>
<name>A0AAE0J7F3_9PEZI</name>
<proteinExistence type="predicted"/>
<accession>A0AAE0J7F3</accession>
<evidence type="ECO:0000313" key="2">
    <source>
        <dbReference type="Proteomes" id="UP001278500"/>
    </source>
</evidence>
<dbReference type="Proteomes" id="UP001278500">
    <property type="component" value="Unassembled WGS sequence"/>
</dbReference>
<evidence type="ECO:0008006" key="3">
    <source>
        <dbReference type="Google" id="ProtNLM"/>
    </source>
</evidence>
<gene>
    <name evidence="1" type="ORF">B0H65DRAFT_435704</name>
</gene>